<evidence type="ECO:0000259" key="1">
    <source>
        <dbReference type="PROSITE" id="PS50235"/>
    </source>
</evidence>
<dbReference type="FunFam" id="3.90.70.10:FF:000377">
    <property type="entry name" value="Uncharacterized protein"/>
    <property type="match status" value="1"/>
</dbReference>
<dbReference type="Gene3D" id="3.90.70.10">
    <property type="entry name" value="Cysteine proteinases"/>
    <property type="match status" value="1"/>
</dbReference>
<dbReference type="InterPro" id="IPR028889">
    <property type="entry name" value="USP"/>
</dbReference>
<name>H2Z534_CIOSA</name>
<dbReference type="AlphaFoldDB" id="H2Z534"/>
<dbReference type="PROSITE" id="PS50235">
    <property type="entry name" value="USP_3"/>
    <property type="match status" value="1"/>
</dbReference>
<dbReference type="Proteomes" id="UP000007875">
    <property type="component" value="Unassembled WGS sequence"/>
</dbReference>
<dbReference type="Ensembl" id="ENSCSAVT00000012842.1">
    <property type="protein sequence ID" value="ENSCSAVP00000012696.1"/>
    <property type="gene ID" value="ENSCSAVG00000007452.1"/>
</dbReference>
<evidence type="ECO:0000313" key="2">
    <source>
        <dbReference type="Ensembl" id="ENSCSAVP00000012696.1"/>
    </source>
</evidence>
<reference evidence="3" key="1">
    <citation type="submission" date="2003-08" db="EMBL/GenBank/DDBJ databases">
        <authorList>
            <person name="Birren B."/>
            <person name="Nusbaum C."/>
            <person name="Abebe A."/>
            <person name="Abouelleil A."/>
            <person name="Adekoya E."/>
            <person name="Ait-zahra M."/>
            <person name="Allen N."/>
            <person name="Allen T."/>
            <person name="An P."/>
            <person name="Anderson M."/>
            <person name="Anderson S."/>
            <person name="Arachchi H."/>
            <person name="Armbruster J."/>
            <person name="Bachantsang P."/>
            <person name="Baldwin J."/>
            <person name="Barry A."/>
            <person name="Bayul T."/>
            <person name="Blitshsteyn B."/>
            <person name="Bloom T."/>
            <person name="Blye J."/>
            <person name="Boguslavskiy L."/>
            <person name="Borowsky M."/>
            <person name="Boukhgalter B."/>
            <person name="Brunache A."/>
            <person name="Butler J."/>
            <person name="Calixte N."/>
            <person name="Calvo S."/>
            <person name="Camarata J."/>
            <person name="Campo K."/>
            <person name="Chang J."/>
            <person name="Cheshatsang Y."/>
            <person name="Citroen M."/>
            <person name="Collymore A."/>
            <person name="Considine T."/>
            <person name="Cook A."/>
            <person name="Cooke P."/>
            <person name="Corum B."/>
            <person name="Cuomo C."/>
            <person name="David R."/>
            <person name="Dawoe T."/>
            <person name="Degray S."/>
            <person name="Dodge S."/>
            <person name="Dooley K."/>
            <person name="Dorje P."/>
            <person name="Dorjee K."/>
            <person name="Dorris L."/>
            <person name="Duffey N."/>
            <person name="Dupes A."/>
            <person name="Elkins T."/>
            <person name="Engels R."/>
            <person name="Erickson J."/>
            <person name="Farina A."/>
            <person name="Faro S."/>
            <person name="Ferreira P."/>
            <person name="Fischer H."/>
            <person name="Fitzgerald M."/>
            <person name="Foley K."/>
            <person name="Gage D."/>
            <person name="Galagan J."/>
            <person name="Gearin G."/>
            <person name="Gnerre S."/>
            <person name="Gnirke A."/>
            <person name="Goyette A."/>
            <person name="Graham J."/>
            <person name="Grandbois E."/>
            <person name="Gyaltsen K."/>
            <person name="Hafez N."/>
            <person name="Hagopian D."/>
            <person name="Hagos B."/>
            <person name="Hall J."/>
            <person name="Hatcher B."/>
            <person name="Heller A."/>
            <person name="Higgins H."/>
            <person name="Honan T."/>
            <person name="Horn A."/>
            <person name="Houde N."/>
            <person name="Hughes L."/>
            <person name="Hulme W."/>
            <person name="Husby E."/>
            <person name="Iliev I."/>
            <person name="Jaffe D."/>
            <person name="Jones C."/>
            <person name="Kamal M."/>
            <person name="Kamat A."/>
            <person name="Kamvysselis M."/>
            <person name="Karlsson E."/>
            <person name="Kells C."/>
            <person name="Kieu A."/>
            <person name="Kisner P."/>
            <person name="Kodira C."/>
            <person name="Kulbokas E."/>
            <person name="Labutti K."/>
            <person name="Lama D."/>
            <person name="Landers T."/>
            <person name="Leger J."/>
            <person name="Levine S."/>
            <person name="Lewis D."/>
            <person name="Lewis T."/>
            <person name="Lindblad-toh K."/>
            <person name="Liu X."/>
            <person name="Lokyitsang T."/>
            <person name="Lokyitsang Y."/>
            <person name="Lucien O."/>
            <person name="Lui A."/>
            <person name="Ma L.J."/>
            <person name="Mabbitt R."/>
            <person name="Macdonald J."/>
            <person name="Maclean C."/>
            <person name="Major J."/>
            <person name="Manning J."/>
            <person name="Marabella R."/>
            <person name="Maru K."/>
            <person name="Matthews C."/>
            <person name="Mauceli E."/>
            <person name="Mccarthy M."/>
            <person name="Mcdonough S."/>
            <person name="Mcghee T."/>
            <person name="Meldrim J."/>
            <person name="Meneus L."/>
            <person name="Mesirov J."/>
            <person name="Mihalev A."/>
            <person name="Mihova T."/>
            <person name="Mikkelsen T."/>
            <person name="Mlenga V."/>
            <person name="Moru K."/>
            <person name="Mozes J."/>
            <person name="Mulrain L."/>
            <person name="Munson G."/>
            <person name="Naylor J."/>
            <person name="Newes C."/>
            <person name="Nguyen C."/>
            <person name="Nguyen N."/>
            <person name="Nguyen T."/>
            <person name="Nicol R."/>
            <person name="Nielsen C."/>
            <person name="Nizzari M."/>
            <person name="Norbu C."/>
            <person name="Norbu N."/>
            <person name="O'donnell P."/>
            <person name="Okoawo O."/>
            <person name="O'leary S."/>
            <person name="Omotosho B."/>
            <person name="O'neill K."/>
            <person name="Osman S."/>
            <person name="Parker S."/>
            <person name="Perrin D."/>
            <person name="Phunkhang P."/>
            <person name="Piqani B."/>
            <person name="Purcell S."/>
            <person name="Rachupka T."/>
            <person name="Ramasamy U."/>
            <person name="Rameau R."/>
            <person name="Ray V."/>
            <person name="Raymond C."/>
            <person name="Retta R."/>
            <person name="Richardson S."/>
            <person name="Rise C."/>
            <person name="Rodriguez J."/>
            <person name="Rogers J."/>
            <person name="Rogov P."/>
            <person name="Rutman M."/>
            <person name="Schupbach R."/>
            <person name="Seaman C."/>
            <person name="Settipalli S."/>
            <person name="Sharpe T."/>
            <person name="Sheridan J."/>
            <person name="Sherpa N."/>
            <person name="Shi J."/>
            <person name="Smirnov S."/>
            <person name="Smith C."/>
            <person name="Sougnez C."/>
            <person name="Spencer B."/>
            <person name="Stalker J."/>
            <person name="Stange-thomann N."/>
            <person name="Stavropoulos S."/>
            <person name="Stetson K."/>
            <person name="Stone C."/>
            <person name="Stone S."/>
            <person name="Stubbs M."/>
            <person name="Talamas J."/>
            <person name="Tchuinga P."/>
            <person name="Tenzing P."/>
            <person name="Tesfaye S."/>
            <person name="Theodore J."/>
            <person name="Thoulutsang Y."/>
            <person name="Topham K."/>
            <person name="Towey S."/>
            <person name="Tsamla T."/>
            <person name="Tsomo N."/>
            <person name="Vallee D."/>
            <person name="Vassiliev H."/>
            <person name="Venkataraman V."/>
            <person name="Vinson J."/>
            <person name="Vo A."/>
            <person name="Wade C."/>
            <person name="Wang S."/>
            <person name="Wangchuk T."/>
            <person name="Wangdi T."/>
            <person name="Whittaker C."/>
            <person name="Wilkinson J."/>
            <person name="Wu Y."/>
            <person name="Wyman D."/>
            <person name="Yadav S."/>
            <person name="Yang S."/>
            <person name="Yang X."/>
            <person name="Yeager S."/>
            <person name="Yee E."/>
            <person name="Young G."/>
            <person name="Zainoun J."/>
            <person name="Zembeck L."/>
            <person name="Zimmer A."/>
            <person name="Zody M."/>
            <person name="Lander E."/>
        </authorList>
    </citation>
    <scope>NUCLEOTIDE SEQUENCE [LARGE SCALE GENOMIC DNA]</scope>
</reference>
<evidence type="ECO:0000313" key="3">
    <source>
        <dbReference type="Proteomes" id="UP000007875"/>
    </source>
</evidence>
<dbReference type="InterPro" id="IPR018200">
    <property type="entry name" value="USP_CS"/>
</dbReference>
<proteinExistence type="predicted"/>
<keyword evidence="3" id="KW-1185">Reference proteome</keyword>
<accession>H2Z534</accession>
<protein>
    <recommendedName>
        <fullName evidence="1">USP domain-containing protein</fullName>
    </recommendedName>
</protein>
<dbReference type="HOGENOM" id="CLU_073498_0_0_1"/>
<dbReference type="GO" id="GO:0016579">
    <property type="term" value="P:protein deubiquitination"/>
    <property type="evidence" value="ECO:0007669"/>
    <property type="project" value="InterPro"/>
</dbReference>
<organism evidence="2 3">
    <name type="scientific">Ciona savignyi</name>
    <name type="common">Pacific transparent sea squirt</name>
    <dbReference type="NCBI Taxonomy" id="51511"/>
    <lineage>
        <taxon>Eukaryota</taxon>
        <taxon>Metazoa</taxon>
        <taxon>Chordata</taxon>
        <taxon>Tunicata</taxon>
        <taxon>Ascidiacea</taxon>
        <taxon>Phlebobranchia</taxon>
        <taxon>Cionidae</taxon>
        <taxon>Ciona</taxon>
    </lineage>
</organism>
<dbReference type="SUPFAM" id="SSF54001">
    <property type="entry name" value="Cysteine proteinases"/>
    <property type="match status" value="1"/>
</dbReference>
<dbReference type="InterPro" id="IPR050164">
    <property type="entry name" value="Peptidase_C19"/>
</dbReference>
<dbReference type="PROSITE" id="PS00972">
    <property type="entry name" value="USP_1"/>
    <property type="match status" value="1"/>
</dbReference>
<dbReference type="InParanoid" id="H2Z534"/>
<dbReference type="InterPro" id="IPR001394">
    <property type="entry name" value="Peptidase_C19_UCH"/>
</dbReference>
<dbReference type="STRING" id="51511.ENSCSAVP00000012696"/>
<dbReference type="eggNOG" id="KOG4598">
    <property type="taxonomic scope" value="Eukaryota"/>
</dbReference>
<reference evidence="2" key="2">
    <citation type="submission" date="2025-08" db="UniProtKB">
        <authorList>
            <consortium name="Ensembl"/>
        </authorList>
    </citation>
    <scope>IDENTIFICATION</scope>
</reference>
<dbReference type="InterPro" id="IPR038765">
    <property type="entry name" value="Papain-like_cys_pep_sf"/>
</dbReference>
<sequence length="235" mass="26294">MKMFGTLFEDDSNMATVTAKPVHLVNGKAIDEPPVERSPQSLVGIKNQGATCYLNSLLQTLFLTPEFREQLFNIGSDELGITGLNKKDGKVRKIPLQLQLLFARLLLLNQSSCKTDDLTDSFGWRNSEEMQQHDVQELSRILFDAIETSLVGTSGDKLIQNLYKGVIVNQIACCSCRRISERDEEFLDLTVSVTGGRSLETALASVFTAEEMMSGKNQYFCEKCKKLVNAKKERN</sequence>
<dbReference type="GO" id="GO:0005829">
    <property type="term" value="C:cytosol"/>
    <property type="evidence" value="ECO:0007669"/>
    <property type="project" value="TreeGrafter"/>
</dbReference>
<dbReference type="PANTHER" id="PTHR24006:SF842">
    <property type="entry name" value="UBIQUITIN CARBOXYL-TERMINAL HYDROLASE 40"/>
    <property type="match status" value="1"/>
</dbReference>
<dbReference type="OMA" id="YCESEEM"/>
<dbReference type="GO" id="GO:0005634">
    <property type="term" value="C:nucleus"/>
    <property type="evidence" value="ECO:0007669"/>
    <property type="project" value="TreeGrafter"/>
</dbReference>
<dbReference type="PANTHER" id="PTHR24006">
    <property type="entry name" value="UBIQUITIN CARBOXYL-TERMINAL HYDROLASE"/>
    <property type="match status" value="1"/>
</dbReference>
<dbReference type="GO" id="GO:0004843">
    <property type="term" value="F:cysteine-type deubiquitinase activity"/>
    <property type="evidence" value="ECO:0007669"/>
    <property type="project" value="InterPro"/>
</dbReference>
<reference evidence="2" key="3">
    <citation type="submission" date="2025-09" db="UniProtKB">
        <authorList>
            <consortium name="Ensembl"/>
        </authorList>
    </citation>
    <scope>IDENTIFICATION</scope>
</reference>
<dbReference type="GeneTree" id="ENSGT00940000157267"/>
<feature type="domain" description="USP" evidence="1">
    <location>
        <begin position="43"/>
        <end position="235"/>
    </location>
</feature>
<dbReference type="Pfam" id="PF00443">
    <property type="entry name" value="UCH"/>
    <property type="match status" value="1"/>
</dbReference>